<dbReference type="PROSITE" id="PS00198">
    <property type="entry name" value="4FE4S_FER_1"/>
    <property type="match status" value="2"/>
</dbReference>
<evidence type="ECO:0000256" key="4">
    <source>
        <dbReference type="ARBA" id="ARBA00023004"/>
    </source>
</evidence>
<proteinExistence type="predicted"/>
<evidence type="ECO:0000259" key="7">
    <source>
        <dbReference type="PROSITE" id="PS51379"/>
    </source>
</evidence>
<keyword evidence="3" id="KW-0560">Oxidoreductase</keyword>
<keyword evidence="4" id="KW-0408">Iron</keyword>
<gene>
    <name evidence="8" type="ORF">A9Q93_07505</name>
</gene>
<dbReference type="SUPFAM" id="SSF46548">
    <property type="entry name" value="alpha-helical ferredoxin"/>
    <property type="match status" value="1"/>
</dbReference>
<keyword evidence="6" id="KW-0812">Transmembrane</keyword>
<accession>A0A1Z8AW99</accession>
<feature type="transmembrane region" description="Helical" evidence="6">
    <location>
        <begin position="6"/>
        <end position="24"/>
    </location>
</feature>
<reference evidence="9" key="1">
    <citation type="journal article" date="2017" name="Proc. Natl. Acad. Sci. U.S.A.">
        <title>Simulation of Deepwater Horizon oil plume reveals substrate specialization within a complex community of hydrocarbon-degraders.</title>
        <authorList>
            <person name="Hu P."/>
            <person name="Dubinsky E.A."/>
            <person name="Probst A.J."/>
            <person name="Wang J."/>
            <person name="Sieber C.M.K."/>
            <person name="Tom L.M."/>
            <person name="Gardinali P."/>
            <person name="Banfield J.F."/>
            <person name="Atlas R.M."/>
            <person name="Andersen G.L."/>
        </authorList>
    </citation>
    <scope>NUCLEOTIDE SEQUENCE [LARGE SCALE GENOMIC DNA]</scope>
</reference>
<evidence type="ECO:0000256" key="5">
    <source>
        <dbReference type="ARBA" id="ARBA00023014"/>
    </source>
</evidence>
<dbReference type="GO" id="GO:0046872">
    <property type="term" value="F:metal ion binding"/>
    <property type="evidence" value="ECO:0007669"/>
    <property type="project" value="UniProtKB-KW"/>
</dbReference>
<name>A0A1Z8AW99_9FLAO</name>
<dbReference type="GO" id="GO:0051539">
    <property type="term" value="F:4 iron, 4 sulfur cluster binding"/>
    <property type="evidence" value="ECO:0007669"/>
    <property type="project" value="UniProtKB-KW"/>
</dbReference>
<dbReference type="EMBL" id="MAAX01000117">
    <property type="protein sequence ID" value="OUS14607.1"/>
    <property type="molecule type" value="Genomic_DNA"/>
</dbReference>
<feature type="transmembrane region" description="Helical" evidence="6">
    <location>
        <begin position="220"/>
        <end position="237"/>
    </location>
</feature>
<comment type="caution">
    <text evidence="8">The sequence shown here is derived from an EMBL/GenBank/DDBJ whole genome shotgun (WGS) entry which is preliminary data.</text>
</comment>
<keyword evidence="6" id="KW-1133">Transmembrane helix</keyword>
<evidence type="ECO:0000256" key="6">
    <source>
        <dbReference type="SAM" id="Phobius"/>
    </source>
</evidence>
<feature type="transmembrane region" description="Helical" evidence="6">
    <location>
        <begin position="65"/>
        <end position="89"/>
    </location>
</feature>
<dbReference type="GO" id="GO:0016491">
    <property type="term" value="F:oxidoreductase activity"/>
    <property type="evidence" value="ECO:0007669"/>
    <property type="project" value="UniProtKB-KW"/>
</dbReference>
<keyword evidence="5" id="KW-0411">Iron-sulfur</keyword>
<dbReference type="AlphaFoldDB" id="A0A1Z8AW99"/>
<dbReference type="Pfam" id="PF13187">
    <property type="entry name" value="Fer4_9"/>
    <property type="match status" value="1"/>
</dbReference>
<dbReference type="InterPro" id="IPR017900">
    <property type="entry name" value="4Fe4S_Fe_S_CS"/>
</dbReference>
<feature type="domain" description="4Fe-4S ferredoxin-type" evidence="7">
    <location>
        <begin position="371"/>
        <end position="401"/>
    </location>
</feature>
<dbReference type="PANTHER" id="PTHR43255:SF1">
    <property type="entry name" value="IRON-SULFUR-BINDING OXIDOREDUCTASE FADF-RELATED"/>
    <property type="match status" value="1"/>
</dbReference>
<feature type="domain" description="4Fe-4S ferredoxin-type" evidence="7">
    <location>
        <begin position="307"/>
        <end position="338"/>
    </location>
</feature>
<dbReference type="PROSITE" id="PS51379">
    <property type="entry name" value="4FE4S_FER_2"/>
    <property type="match status" value="2"/>
</dbReference>
<dbReference type="InterPro" id="IPR017896">
    <property type="entry name" value="4Fe4S_Fe-S-bd"/>
</dbReference>
<evidence type="ECO:0000256" key="1">
    <source>
        <dbReference type="ARBA" id="ARBA00022485"/>
    </source>
</evidence>
<evidence type="ECO:0000313" key="8">
    <source>
        <dbReference type="EMBL" id="OUS14607.1"/>
    </source>
</evidence>
<dbReference type="InterPro" id="IPR009051">
    <property type="entry name" value="Helical_ferredxn"/>
</dbReference>
<dbReference type="RefSeq" id="WP_303686794.1">
    <property type="nucleotide sequence ID" value="NZ_CAJXYO010000021.1"/>
</dbReference>
<evidence type="ECO:0000256" key="2">
    <source>
        <dbReference type="ARBA" id="ARBA00022723"/>
    </source>
</evidence>
<keyword evidence="2" id="KW-0479">Metal-binding</keyword>
<dbReference type="Proteomes" id="UP000196102">
    <property type="component" value="Unassembled WGS sequence"/>
</dbReference>
<dbReference type="GO" id="GO:0005886">
    <property type="term" value="C:plasma membrane"/>
    <property type="evidence" value="ECO:0007669"/>
    <property type="project" value="TreeGrafter"/>
</dbReference>
<dbReference type="PANTHER" id="PTHR43255">
    <property type="entry name" value="IRON-SULFUR-BINDING OXIDOREDUCTASE FADF-RELATED-RELATED"/>
    <property type="match status" value="1"/>
</dbReference>
<sequence>MEYIPNIIFILLLVAGIGYFASNIKKIIRNVKLGKEVDRSDRKGERFAQMARIALGQSKMVKRPIAGFLHIIVYVGFVIINIEVLEIIIDGITGSHRIFAPYLGGVYDFLIATFEILALLVLITVVVFWIRRNALNIKRFTMGELKGWPKNDANYILYFEVVLMSLFLIMNATDFILQTRGVEGYAHAGEIFGSFPVSQFVAIPFESMADGTLIAIERTAWWLHIAGILVFLNYLYWSKHLHIMLAFPNVYFAKLTPQGKFTNMEAVTKEVKMMMDPDADPFAAPDPNEMEEDPASLGAADIFDLNQVQLLNAYTCTECGRCTSECPANITGKKLSPRKIMIDTRDRLEEVGSIINKEGEWKDDGKTLLNDYITTEELWACTTCNACVEACPIGIDPLSIIMEMRRYLVLENSAAPSELNVTMGNIENNGAPWPYNQMDRLNWANE</sequence>
<dbReference type="Gene3D" id="1.10.1060.10">
    <property type="entry name" value="Alpha-helical ferredoxin"/>
    <property type="match status" value="1"/>
</dbReference>
<evidence type="ECO:0000313" key="9">
    <source>
        <dbReference type="Proteomes" id="UP000196102"/>
    </source>
</evidence>
<feature type="transmembrane region" description="Helical" evidence="6">
    <location>
        <begin position="155"/>
        <end position="177"/>
    </location>
</feature>
<keyword evidence="1" id="KW-0004">4Fe-4S</keyword>
<organism evidence="8 9">
    <name type="scientific">Nonlabens dokdonensis</name>
    <dbReference type="NCBI Taxonomy" id="328515"/>
    <lineage>
        <taxon>Bacteria</taxon>
        <taxon>Pseudomonadati</taxon>
        <taxon>Bacteroidota</taxon>
        <taxon>Flavobacteriia</taxon>
        <taxon>Flavobacteriales</taxon>
        <taxon>Flavobacteriaceae</taxon>
        <taxon>Nonlabens</taxon>
    </lineage>
</organism>
<keyword evidence="6" id="KW-0472">Membrane</keyword>
<evidence type="ECO:0000256" key="3">
    <source>
        <dbReference type="ARBA" id="ARBA00023002"/>
    </source>
</evidence>
<dbReference type="InterPro" id="IPR051460">
    <property type="entry name" value="HdrC_iron-sulfur_subunit"/>
</dbReference>
<feature type="transmembrane region" description="Helical" evidence="6">
    <location>
        <begin position="109"/>
        <end position="130"/>
    </location>
</feature>
<protein>
    <submittedName>
        <fullName evidence="8">Fe-S oxidoreductase</fullName>
    </submittedName>
</protein>
<dbReference type="SUPFAM" id="SSF103501">
    <property type="entry name" value="Respiratory nitrate reductase 1 gamma chain"/>
    <property type="match status" value="1"/>
</dbReference>
<dbReference type="InterPro" id="IPR036197">
    <property type="entry name" value="NarG-like_sf"/>
</dbReference>